<keyword evidence="5 10" id="KW-0479">Metal-binding</keyword>
<name>A0AB73A6B1_ENTFC</name>
<dbReference type="Pfam" id="PF02424">
    <property type="entry name" value="ApbE"/>
    <property type="match status" value="1"/>
</dbReference>
<evidence type="ECO:0000256" key="3">
    <source>
        <dbReference type="ARBA" id="ARBA00022630"/>
    </source>
</evidence>
<keyword evidence="7 10" id="KW-0460">Magnesium</keyword>
<evidence type="ECO:0000256" key="9">
    <source>
        <dbReference type="ARBA" id="ARBA00048540"/>
    </source>
</evidence>
<comment type="cofactor">
    <cofactor evidence="11">
        <name>Mg(2+)</name>
        <dbReference type="ChEBI" id="CHEBI:18420"/>
    </cofactor>
    <cofactor evidence="11">
        <name>Mn(2+)</name>
        <dbReference type="ChEBI" id="CHEBI:29035"/>
    </cofactor>
    <text evidence="11">Magnesium. Can also use manganese.</text>
</comment>
<dbReference type="Gene3D" id="3.10.520.10">
    <property type="entry name" value="ApbE-like domains"/>
    <property type="match status" value="1"/>
</dbReference>
<keyword evidence="3 10" id="KW-0285">Flavoprotein</keyword>
<evidence type="ECO:0000256" key="4">
    <source>
        <dbReference type="ARBA" id="ARBA00022679"/>
    </source>
</evidence>
<proteinExistence type="inferred from homology"/>
<dbReference type="GO" id="GO:0046872">
    <property type="term" value="F:metal ion binding"/>
    <property type="evidence" value="ECO:0007669"/>
    <property type="project" value="UniProtKB-UniRule"/>
</dbReference>
<dbReference type="InterPro" id="IPR003374">
    <property type="entry name" value="ApbE-like_sf"/>
</dbReference>
<accession>A0AB73A6B1</accession>
<evidence type="ECO:0000256" key="7">
    <source>
        <dbReference type="ARBA" id="ARBA00022842"/>
    </source>
</evidence>
<dbReference type="AlphaFoldDB" id="A0AB73A6B1"/>
<keyword evidence="4 10" id="KW-0808">Transferase</keyword>
<gene>
    <name evidence="12" type="ORF">D356_02583</name>
</gene>
<protein>
    <recommendedName>
        <fullName evidence="2 10">FAD:protein FMN transferase</fullName>
        <ecNumber evidence="1 10">2.7.1.180</ecNumber>
    </recommendedName>
    <alternativeName>
        <fullName evidence="8 10">Flavin transferase</fullName>
    </alternativeName>
</protein>
<evidence type="ECO:0000313" key="12">
    <source>
        <dbReference type="EMBL" id="EPI08923.1"/>
    </source>
</evidence>
<comment type="catalytic activity">
    <reaction evidence="9 10">
        <text>L-threonyl-[protein] + FAD = FMN-L-threonyl-[protein] + AMP + H(+)</text>
        <dbReference type="Rhea" id="RHEA:36847"/>
        <dbReference type="Rhea" id="RHEA-COMP:11060"/>
        <dbReference type="Rhea" id="RHEA-COMP:11061"/>
        <dbReference type="ChEBI" id="CHEBI:15378"/>
        <dbReference type="ChEBI" id="CHEBI:30013"/>
        <dbReference type="ChEBI" id="CHEBI:57692"/>
        <dbReference type="ChEBI" id="CHEBI:74257"/>
        <dbReference type="ChEBI" id="CHEBI:456215"/>
        <dbReference type="EC" id="2.7.1.180"/>
    </reaction>
</comment>
<keyword evidence="6 10" id="KW-0274">FAD</keyword>
<comment type="caution">
    <text evidence="12">The sequence shown here is derived from an EMBL/GenBank/DDBJ whole genome shotgun (WGS) entry which is preliminary data.</text>
</comment>
<dbReference type="PIRSF" id="PIRSF006268">
    <property type="entry name" value="ApbE"/>
    <property type="match status" value="1"/>
</dbReference>
<dbReference type="Proteomes" id="UP000014622">
    <property type="component" value="Unassembled WGS sequence"/>
</dbReference>
<dbReference type="PANTHER" id="PTHR30040:SF2">
    <property type="entry name" value="FAD:PROTEIN FMN TRANSFERASE"/>
    <property type="match status" value="1"/>
</dbReference>
<dbReference type="EMBL" id="ATIT01000131">
    <property type="protein sequence ID" value="EPI08923.1"/>
    <property type="molecule type" value="Genomic_DNA"/>
</dbReference>
<dbReference type="PANTHER" id="PTHR30040">
    <property type="entry name" value="THIAMINE BIOSYNTHESIS LIPOPROTEIN APBE"/>
    <property type="match status" value="1"/>
</dbReference>
<evidence type="ECO:0000256" key="5">
    <source>
        <dbReference type="ARBA" id="ARBA00022723"/>
    </source>
</evidence>
<evidence type="ECO:0000256" key="10">
    <source>
        <dbReference type="PIRNR" id="PIRNR006268"/>
    </source>
</evidence>
<evidence type="ECO:0000313" key="13">
    <source>
        <dbReference type="Proteomes" id="UP000014622"/>
    </source>
</evidence>
<evidence type="ECO:0000256" key="8">
    <source>
        <dbReference type="ARBA" id="ARBA00031306"/>
    </source>
</evidence>
<sequence length="389" mass="43444">MEGGTIARLGSRLTFQNEERKTMRKKLLFSLITLSISFMVLTGCTNSTKNTTTESSASTKILKDPYSDEQFLLGTYVRIRVYDEGKESALKPAFDRVKELGDKITINQKGSEIDEVNEQAGIKPVKVSDDVYTLVKRAYEYSQDSQGGFDMAIGAITQLWRIGFDDARKPSQEEIDQALKLVDYHKIELNDKEKTVYLKEKGMIIDLGAIAKGYITDEVVKVLKKQGVTTAIVDLGGNVYVLGYSPRGENQDWTVGIQDPNMARGSVLGSIKERNKTLVTSGIYERYLEVDGKKYHHLFDPKTGYPFDNDIASVTIITDKSIDGDGLSTAVFSMGVKKGLEYVESELNNGTEAIFVTKDDKVYVTDPIKDTFKLSEDSHYTMGDRSELK</sequence>
<feature type="binding site" evidence="11">
    <location>
        <position position="325"/>
    </location>
    <ligand>
        <name>Mg(2+)</name>
        <dbReference type="ChEBI" id="CHEBI:18420"/>
    </ligand>
</feature>
<evidence type="ECO:0000256" key="2">
    <source>
        <dbReference type="ARBA" id="ARBA00016337"/>
    </source>
</evidence>
<organism evidence="12 13">
    <name type="scientific">Enterococcus faecium SD2A-2</name>
    <dbReference type="NCBI Taxonomy" id="1244154"/>
    <lineage>
        <taxon>Bacteria</taxon>
        <taxon>Bacillati</taxon>
        <taxon>Bacillota</taxon>
        <taxon>Bacilli</taxon>
        <taxon>Lactobacillales</taxon>
        <taxon>Enterococcaceae</taxon>
        <taxon>Enterococcus</taxon>
    </lineage>
</organism>
<dbReference type="GO" id="GO:0016740">
    <property type="term" value="F:transferase activity"/>
    <property type="evidence" value="ECO:0007669"/>
    <property type="project" value="UniProtKB-UniRule"/>
</dbReference>
<feature type="binding site" evidence="11">
    <location>
        <position position="329"/>
    </location>
    <ligand>
        <name>Mg(2+)</name>
        <dbReference type="ChEBI" id="CHEBI:18420"/>
    </ligand>
</feature>
<feature type="binding site" evidence="11">
    <location>
        <position position="209"/>
    </location>
    <ligand>
        <name>Mg(2+)</name>
        <dbReference type="ChEBI" id="CHEBI:18420"/>
    </ligand>
</feature>
<evidence type="ECO:0000256" key="6">
    <source>
        <dbReference type="ARBA" id="ARBA00022827"/>
    </source>
</evidence>
<dbReference type="SUPFAM" id="SSF143631">
    <property type="entry name" value="ApbE-like"/>
    <property type="match status" value="1"/>
</dbReference>
<evidence type="ECO:0000256" key="1">
    <source>
        <dbReference type="ARBA" id="ARBA00011955"/>
    </source>
</evidence>
<evidence type="ECO:0000256" key="11">
    <source>
        <dbReference type="PIRSR" id="PIRSR006268-2"/>
    </source>
</evidence>
<dbReference type="EC" id="2.7.1.180" evidence="1 10"/>
<comment type="similarity">
    <text evidence="10">Belongs to the ApbE family.</text>
</comment>
<dbReference type="InterPro" id="IPR024932">
    <property type="entry name" value="ApbE"/>
</dbReference>
<reference evidence="12 13" key="1">
    <citation type="submission" date="2013-06" db="EMBL/GenBank/DDBJ databases">
        <authorList>
            <person name="Weinstock G."/>
            <person name="Sodergren E."/>
            <person name="Lobos E.A."/>
            <person name="Fulton L."/>
            <person name="Fulton R."/>
            <person name="Courtney L."/>
            <person name="Fronick C."/>
            <person name="O'Laughlin M."/>
            <person name="Godfrey J."/>
            <person name="Wilson R.M."/>
            <person name="Miner T."/>
            <person name="Farmer C."/>
            <person name="Delehaunty K."/>
            <person name="Cordes M."/>
            <person name="Minx P."/>
            <person name="Tomlinson C."/>
            <person name="Chen J."/>
            <person name="Wollam A."/>
            <person name="Pepin K.H."/>
            <person name="Bhonagiri V."/>
            <person name="Zhang X."/>
            <person name="Warren W."/>
            <person name="Mitreva M."/>
            <person name="Mardis E.R."/>
            <person name="Wilson R.K."/>
        </authorList>
    </citation>
    <scope>NUCLEOTIDE SEQUENCE [LARGE SCALE GENOMIC DNA]</scope>
    <source>
        <strain evidence="12 13">SD2A-2</strain>
    </source>
</reference>